<evidence type="ECO:0000313" key="2">
    <source>
        <dbReference type="EMBL" id="KZV20244.1"/>
    </source>
</evidence>
<protein>
    <submittedName>
        <fullName evidence="2">Auxilin-related protein 1-like</fullName>
    </submittedName>
</protein>
<sequence>MERLIHANVISSKRHCNLKPSSYPLVPRFGGVASARNMAFVSASFHRVPLRVNSISSGLRDPYLVSPETREKLPLSEDSAGGPAPKPHTRTLIPPQRK</sequence>
<keyword evidence="3" id="KW-1185">Reference proteome</keyword>
<dbReference type="Proteomes" id="UP000250235">
    <property type="component" value="Unassembled WGS sequence"/>
</dbReference>
<organism evidence="2 3">
    <name type="scientific">Dorcoceras hygrometricum</name>
    <dbReference type="NCBI Taxonomy" id="472368"/>
    <lineage>
        <taxon>Eukaryota</taxon>
        <taxon>Viridiplantae</taxon>
        <taxon>Streptophyta</taxon>
        <taxon>Embryophyta</taxon>
        <taxon>Tracheophyta</taxon>
        <taxon>Spermatophyta</taxon>
        <taxon>Magnoliopsida</taxon>
        <taxon>eudicotyledons</taxon>
        <taxon>Gunneridae</taxon>
        <taxon>Pentapetalae</taxon>
        <taxon>asterids</taxon>
        <taxon>lamiids</taxon>
        <taxon>Lamiales</taxon>
        <taxon>Gesneriaceae</taxon>
        <taxon>Didymocarpoideae</taxon>
        <taxon>Trichosporeae</taxon>
        <taxon>Loxocarpinae</taxon>
        <taxon>Dorcoceras</taxon>
    </lineage>
</organism>
<evidence type="ECO:0000256" key="1">
    <source>
        <dbReference type="SAM" id="MobiDB-lite"/>
    </source>
</evidence>
<feature type="region of interest" description="Disordered" evidence="1">
    <location>
        <begin position="58"/>
        <end position="98"/>
    </location>
</feature>
<name>A0A2Z7AMA6_9LAMI</name>
<gene>
    <name evidence="2" type="ORF">F511_01101</name>
</gene>
<dbReference type="EMBL" id="KV016225">
    <property type="protein sequence ID" value="KZV20244.1"/>
    <property type="molecule type" value="Genomic_DNA"/>
</dbReference>
<reference evidence="2 3" key="1">
    <citation type="journal article" date="2015" name="Proc. Natl. Acad. Sci. U.S.A.">
        <title>The resurrection genome of Boea hygrometrica: A blueprint for survival of dehydration.</title>
        <authorList>
            <person name="Xiao L."/>
            <person name="Yang G."/>
            <person name="Zhang L."/>
            <person name="Yang X."/>
            <person name="Zhao S."/>
            <person name="Ji Z."/>
            <person name="Zhou Q."/>
            <person name="Hu M."/>
            <person name="Wang Y."/>
            <person name="Chen M."/>
            <person name="Xu Y."/>
            <person name="Jin H."/>
            <person name="Xiao X."/>
            <person name="Hu G."/>
            <person name="Bao F."/>
            <person name="Hu Y."/>
            <person name="Wan P."/>
            <person name="Li L."/>
            <person name="Deng X."/>
            <person name="Kuang T."/>
            <person name="Xiang C."/>
            <person name="Zhu J.K."/>
            <person name="Oliver M.J."/>
            <person name="He Y."/>
        </authorList>
    </citation>
    <scope>NUCLEOTIDE SEQUENCE [LARGE SCALE GENOMIC DNA]</scope>
    <source>
        <strain evidence="3">cv. XS01</strain>
    </source>
</reference>
<dbReference type="AlphaFoldDB" id="A0A2Z7AMA6"/>
<proteinExistence type="predicted"/>
<evidence type="ECO:0000313" key="3">
    <source>
        <dbReference type="Proteomes" id="UP000250235"/>
    </source>
</evidence>
<accession>A0A2Z7AMA6</accession>